<feature type="chain" id="PRO_5046774156" description="Secreted protein" evidence="2">
    <location>
        <begin position="27"/>
        <end position="86"/>
    </location>
</feature>
<protein>
    <recommendedName>
        <fullName evidence="5">Secreted protein</fullName>
    </recommendedName>
</protein>
<gene>
    <name evidence="3" type="ORF">VTK73DRAFT_3854</name>
</gene>
<evidence type="ECO:0000313" key="4">
    <source>
        <dbReference type="Proteomes" id="UP001586593"/>
    </source>
</evidence>
<feature type="signal peptide" evidence="2">
    <location>
        <begin position="1"/>
        <end position="26"/>
    </location>
</feature>
<organism evidence="3 4">
    <name type="scientific">Phialemonium thermophilum</name>
    <dbReference type="NCBI Taxonomy" id="223376"/>
    <lineage>
        <taxon>Eukaryota</taxon>
        <taxon>Fungi</taxon>
        <taxon>Dikarya</taxon>
        <taxon>Ascomycota</taxon>
        <taxon>Pezizomycotina</taxon>
        <taxon>Sordariomycetes</taxon>
        <taxon>Sordariomycetidae</taxon>
        <taxon>Cephalothecales</taxon>
        <taxon>Cephalothecaceae</taxon>
        <taxon>Phialemonium</taxon>
    </lineage>
</organism>
<dbReference type="Proteomes" id="UP001586593">
    <property type="component" value="Unassembled WGS sequence"/>
</dbReference>
<evidence type="ECO:0000256" key="2">
    <source>
        <dbReference type="SAM" id="SignalP"/>
    </source>
</evidence>
<feature type="region of interest" description="Disordered" evidence="1">
    <location>
        <begin position="62"/>
        <end position="86"/>
    </location>
</feature>
<reference evidence="3 4" key="1">
    <citation type="journal article" date="2024" name="Commun. Biol.">
        <title>Comparative genomic analysis of thermophilic fungi reveals convergent evolutionary adaptations and gene losses.</title>
        <authorList>
            <person name="Steindorff A.S."/>
            <person name="Aguilar-Pontes M.V."/>
            <person name="Robinson A.J."/>
            <person name="Andreopoulos B."/>
            <person name="LaButti K."/>
            <person name="Kuo A."/>
            <person name="Mondo S."/>
            <person name="Riley R."/>
            <person name="Otillar R."/>
            <person name="Haridas S."/>
            <person name="Lipzen A."/>
            <person name="Grimwood J."/>
            <person name="Schmutz J."/>
            <person name="Clum A."/>
            <person name="Reid I.D."/>
            <person name="Moisan M.C."/>
            <person name="Butler G."/>
            <person name="Nguyen T.T.M."/>
            <person name="Dewar K."/>
            <person name="Conant G."/>
            <person name="Drula E."/>
            <person name="Henrissat B."/>
            <person name="Hansel C."/>
            <person name="Singer S."/>
            <person name="Hutchinson M.I."/>
            <person name="de Vries R.P."/>
            <person name="Natvig D.O."/>
            <person name="Powell A.J."/>
            <person name="Tsang A."/>
            <person name="Grigoriev I.V."/>
        </authorList>
    </citation>
    <scope>NUCLEOTIDE SEQUENCE [LARGE SCALE GENOMIC DNA]</scope>
    <source>
        <strain evidence="3 4">ATCC 24622</strain>
    </source>
</reference>
<evidence type="ECO:0000313" key="3">
    <source>
        <dbReference type="EMBL" id="KAL1868053.1"/>
    </source>
</evidence>
<name>A0ABR3WWK9_9PEZI</name>
<feature type="compositionally biased region" description="Basic residues" evidence="1">
    <location>
        <begin position="64"/>
        <end position="75"/>
    </location>
</feature>
<evidence type="ECO:0000256" key="1">
    <source>
        <dbReference type="SAM" id="MobiDB-lite"/>
    </source>
</evidence>
<accession>A0ABR3WWK9</accession>
<feature type="compositionally biased region" description="Low complexity" evidence="1">
    <location>
        <begin position="76"/>
        <end position="86"/>
    </location>
</feature>
<dbReference type="EMBL" id="JAZHXJ010000225">
    <property type="protein sequence ID" value="KAL1868053.1"/>
    <property type="molecule type" value="Genomic_DNA"/>
</dbReference>
<evidence type="ECO:0008006" key="5">
    <source>
        <dbReference type="Google" id="ProtNLM"/>
    </source>
</evidence>
<keyword evidence="2" id="KW-0732">Signal</keyword>
<comment type="caution">
    <text evidence="3">The sequence shown here is derived from an EMBL/GenBank/DDBJ whole genome shotgun (WGS) entry which is preliminary data.</text>
</comment>
<sequence length="86" mass="9640">MASNTKRVFLLVADLLVVHLCHHAWSVERALSEPWITARPSAAGRTPATRAGPTTTWARCAGCGRRRRSGSRTGRRWWSGSRAIRW</sequence>
<proteinExistence type="predicted"/>
<keyword evidence="4" id="KW-1185">Reference proteome</keyword>